<dbReference type="InterPro" id="IPR010730">
    <property type="entry name" value="HET"/>
</dbReference>
<sequence length="638" mass="72698">MNDINRCASQSCRFCSLVLIYANWNGDEGNHHQQAFVQMASWGDRFAIDLVNYGDGYTILVMWPYESQRSLNGVNAEPLDYEGIAFMSDLKLVDDAVSSHSYEISSNSTSSEATFQKIRTWMKICESHPSCVRWPAMIGVSATLPSRLLELRAGAESPKVRLVLQHELSHDSCRYATLSHCWGGMLPIRLLQQNVESFRADISWHALPLTFQETVAATLRLGITYIWIDSLCIIQDSKDDWIHESSKMGDVYANCCLNISANESESGVGGLFRQRDPKLHGSFIVTGPKSDTQFRACCYTERLYYEAESPQYVPLRRRAWVVQERFLSPRVVHFSRSQVHWECTELMTSENVPASLDQFPTRLSTERKSALCSQIPHHRVQKIKEKLSFPLDRPVAIAGLARMFCPLLGLKASDYNCGLWRPRFVQDLVWGARSPKTRVDTDTPSWSWLSVDTKASWYSEKEWRPIAKIIEVNTLPRNDPFGAVLSGHAQLRGPLCSITISESLAYLEGDNCLAIRIGKTVMKKFVDFFYCLDEQESFSFDYGPEKIVYFFLVGGEDTEIAVNSRFRLKNYDCLILVPAANPGSFRRIGLWRFYPPGGDGSKTWETVELIDKHFRSQTVPSHLYEKVTKDFMYTITLV</sequence>
<evidence type="ECO:0000313" key="2">
    <source>
        <dbReference type="EMBL" id="CZR68697.1"/>
    </source>
</evidence>
<proteinExistence type="predicted"/>
<evidence type="ECO:0000259" key="1">
    <source>
        <dbReference type="Pfam" id="PF06985"/>
    </source>
</evidence>
<evidence type="ECO:0000313" key="3">
    <source>
        <dbReference type="Proteomes" id="UP000184330"/>
    </source>
</evidence>
<dbReference type="Pfam" id="PF06985">
    <property type="entry name" value="HET"/>
    <property type="match status" value="1"/>
</dbReference>
<feature type="domain" description="Heterokaryon incompatibility" evidence="1">
    <location>
        <begin position="175"/>
        <end position="324"/>
    </location>
</feature>
<gene>
    <name evidence="2" type="ORF">PAC_18596</name>
</gene>
<dbReference type="STRING" id="576137.A0A1L7XUP0"/>
<protein>
    <recommendedName>
        <fullName evidence="1">Heterokaryon incompatibility domain-containing protein</fullName>
    </recommendedName>
</protein>
<keyword evidence="3" id="KW-1185">Reference proteome</keyword>
<dbReference type="PANTHER" id="PTHR33112:SF16">
    <property type="entry name" value="HETEROKARYON INCOMPATIBILITY DOMAIN-CONTAINING PROTEIN"/>
    <property type="match status" value="1"/>
</dbReference>
<dbReference type="EMBL" id="FJOG01000058">
    <property type="protein sequence ID" value="CZR68697.1"/>
    <property type="molecule type" value="Genomic_DNA"/>
</dbReference>
<name>A0A1L7XUP0_9HELO</name>
<organism evidence="2 3">
    <name type="scientific">Phialocephala subalpina</name>
    <dbReference type="NCBI Taxonomy" id="576137"/>
    <lineage>
        <taxon>Eukaryota</taxon>
        <taxon>Fungi</taxon>
        <taxon>Dikarya</taxon>
        <taxon>Ascomycota</taxon>
        <taxon>Pezizomycotina</taxon>
        <taxon>Leotiomycetes</taxon>
        <taxon>Helotiales</taxon>
        <taxon>Mollisiaceae</taxon>
        <taxon>Phialocephala</taxon>
        <taxon>Phialocephala fortinii species complex</taxon>
    </lineage>
</organism>
<reference evidence="2 3" key="1">
    <citation type="submission" date="2016-03" db="EMBL/GenBank/DDBJ databases">
        <authorList>
            <person name="Ploux O."/>
        </authorList>
    </citation>
    <scope>NUCLEOTIDE SEQUENCE [LARGE SCALE GENOMIC DNA]</scope>
    <source>
        <strain evidence="2 3">UAMH 11012</strain>
    </source>
</reference>
<dbReference type="OrthoDB" id="5362512at2759"/>
<dbReference type="Proteomes" id="UP000184330">
    <property type="component" value="Unassembled WGS sequence"/>
</dbReference>
<accession>A0A1L7XUP0</accession>
<dbReference type="PANTHER" id="PTHR33112">
    <property type="entry name" value="DOMAIN PROTEIN, PUTATIVE-RELATED"/>
    <property type="match status" value="1"/>
</dbReference>
<dbReference type="AlphaFoldDB" id="A0A1L7XUP0"/>